<keyword evidence="9" id="KW-1185">Reference proteome</keyword>
<keyword evidence="2" id="KW-0963">Cytoplasm</keyword>
<gene>
    <name evidence="8" type="primary">sseA</name>
    <name evidence="8" type="ORF">KO353_15505</name>
</gene>
<evidence type="ECO:0000256" key="6">
    <source>
        <dbReference type="RuleBase" id="RU000507"/>
    </source>
</evidence>
<dbReference type="InterPro" id="IPR001307">
    <property type="entry name" value="Thiosulphate_STrfase_CS"/>
</dbReference>
<reference evidence="8" key="1">
    <citation type="submission" date="2021-06" db="EMBL/GenBank/DDBJ databases">
        <title>Elioraea tepida, sp. nov., a moderately thermophilic aerobic anoxygenic phototrophic bacterium isolated from an alkaline siliceous hot spring mat community in Yellowstone National Park, WY, USA.</title>
        <authorList>
            <person name="Saini M.K."/>
            <person name="Yoshida S."/>
            <person name="Sebastian A."/>
            <person name="Hirose S."/>
            <person name="Hara E."/>
            <person name="Tamaki H."/>
            <person name="Soulier N.T."/>
            <person name="Albert I."/>
            <person name="Hanada S."/>
            <person name="Bryant D.A."/>
            <person name="Tank M."/>
        </authorList>
    </citation>
    <scope>NUCLEOTIDE SEQUENCE</scope>
    <source>
        <strain evidence="8">MS-P2</strain>
    </source>
</reference>
<evidence type="ECO:0000256" key="1">
    <source>
        <dbReference type="ARBA" id="ARBA00004496"/>
    </source>
</evidence>
<dbReference type="SMART" id="SM00450">
    <property type="entry name" value="RHOD"/>
    <property type="match status" value="2"/>
</dbReference>
<keyword evidence="3 6" id="KW-0808">Transferase</keyword>
<dbReference type="GO" id="GO:0016784">
    <property type="term" value="F:3-mercaptopyruvate sulfurtransferase activity"/>
    <property type="evidence" value="ECO:0007669"/>
    <property type="project" value="UniProtKB-EC"/>
</dbReference>
<dbReference type="GO" id="GO:0004792">
    <property type="term" value="F:thiosulfate-cyanide sulfurtransferase activity"/>
    <property type="evidence" value="ECO:0007669"/>
    <property type="project" value="InterPro"/>
</dbReference>
<feature type="domain" description="Rhodanese" evidence="7">
    <location>
        <begin position="22"/>
        <end position="139"/>
    </location>
</feature>
<dbReference type="CDD" id="cd01449">
    <property type="entry name" value="TST_Repeat_2"/>
    <property type="match status" value="1"/>
</dbReference>
<dbReference type="CDD" id="cd01448">
    <property type="entry name" value="TST_Repeat_1"/>
    <property type="match status" value="1"/>
</dbReference>
<comment type="subcellular location">
    <subcellularLocation>
        <location evidence="1">Cytoplasm</location>
    </subcellularLocation>
</comment>
<evidence type="ECO:0000256" key="3">
    <source>
        <dbReference type="ARBA" id="ARBA00022679"/>
    </source>
</evidence>
<dbReference type="Proteomes" id="UP000694001">
    <property type="component" value="Chromosome"/>
</dbReference>
<dbReference type="KEGG" id="elio:KO353_15505"/>
<organism evidence="8 9">
    <name type="scientific">Elioraea tepida</name>
    <dbReference type="NCBI Taxonomy" id="2843330"/>
    <lineage>
        <taxon>Bacteria</taxon>
        <taxon>Pseudomonadati</taxon>
        <taxon>Pseudomonadota</taxon>
        <taxon>Alphaproteobacteria</taxon>
        <taxon>Acetobacterales</taxon>
        <taxon>Elioraeaceae</taxon>
        <taxon>Elioraea</taxon>
    </lineage>
</organism>
<dbReference type="InterPro" id="IPR045078">
    <property type="entry name" value="TST/MPST-like"/>
</dbReference>
<proteinExistence type="predicted"/>
<dbReference type="PROSITE" id="PS00683">
    <property type="entry name" value="RHODANESE_2"/>
    <property type="match status" value="1"/>
</dbReference>
<evidence type="ECO:0000313" key="9">
    <source>
        <dbReference type="Proteomes" id="UP000694001"/>
    </source>
</evidence>
<dbReference type="NCBIfam" id="NF008557">
    <property type="entry name" value="PRK11493.1"/>
    <property type="match status" value="1"/>
</dbReference>
<sequence length="289" mass="30652">MAEGYANPDALVTTAWLAERLGEPGLVVVDITKYLPNEPKDGKAEYRARRIPGARYLDIDEVADRSTDLPHMLPDPTTFAAAMEALGISNAHQVVFYDQKGMASAARGWWMMRVFGHDAAAVLDGGLPKWIAEGRPTESGEPASPPPAVFAPAFRPWLVADWRAVLGAVTTHTARLVDARPAGRFHGTAPEPRPGLRSGHIPGASNLPHLALLNDDATFRPAEELRALLAAAGADGTHPVIASCGSGVTACAIAFAAHLVGLPDVAVYDGSWTEWGGRTDTPVETRSDA</sequence>
<evidence type="ECO:0000256" key="5">
    <source>
        <dbReference type="ARBA" id="ARBA00051793"/>
    </source>
</evidence>
<evidence type="ECO:0000259" key="7">
    <source>
        <dbReference type="PROSITE" id="PS50206"/>
    </source>
</evidence>
<name>A0A975U1P1_9PROT</name>
<dbReference type="PROSITE" id="PS50206">
    <property type="entry name" value="RHODANESE_3"/>
    <property type="match status" value="2"/>
</dbReference>
<evidence type="ECO:0000313" key="8">
    <source>
        <dbReference type="EMBL" id="QXM24615.1"/>
    </source>
</evidence>
<dbReference type="PANTHER" id="PTHR11364">
    <property type="entry name" value="THIOSULFATE SULFERTANSFERASE"/>
    <property type="match status" value="1"/>
</dbReference>
<dbReference type="Pfam" id="PF00581">
    <property type="entry name" value="Rhodanese"/>
    <property type="match status" value="2"/>
</dbReference>
<dbReference type="EMBL" id="CP076448">
    <property type="protein sequence ID" value="QXM24615.1"/>
    <property type="molecule type" value="Genomic_DNA"/>
</dbReference>
<keyword evidence="4" id="KW-0677">Repeat</keyword>
<dbReference type="RefSeq" id="WP_218285672.1">
    <property type="nucleotide sequence ID" value="NZ_CP076448.1"/>
</dbReference>
<protein>
    <recommendedName>
        <fullName evidence="6">Sulfurtransferase</fullName>
    </recommendedName>
</protein>
<comment type="catalytic activity">
    <reaction evidence="5">
        <text>2-oxo-3-sulfanylpropanoate + [thioredoxin]-dithiol = [thioredoxin]-disulfide + hydrogen sulfide + pyruvate + H(+)</text>
        <dbReference type="Rhea" id="RHEA:21740"/>
        <dbReference type="Rhea" id="RHEA-COMP:10698"/>
        <dbReference type="Rhea" id="RHEA-COMP:10700"/>
        <dbReference type="ChEBI" id="CHEBI:15361"/>
        <dbReference type="ChEBI" id="CHEBI:15378"/>
        <dbReference type="ChEBI" id="CHEBI:29919"/>
        <dbReference type="ChEBI" id="CHEBI:29950"/>
        <dbReference type="ChEBI" id="CHEBI:50058"/>
        <dbReference type="ChEBI" id="CHEBI:57678"/>
        <dbReference type="EC" id="2.8.1.2"/>
    </reaction>
    <physiologicalReaction direction="left-to-right" evidence="5">
        <dbReference type="Rhea" id="RHEA:21741"/>
    </physiologicalReaction>
</comment>
<dbReference type="AlphaFoldDB" id="A0A975U1P1"/>
<feature type="domain" description="Rhodanese" evidence="7">
    <location>
        <begin position="170"/>
        <end position="284"/>
    </location>
</feature>
<dbReference type="GO" id="GO:0005737">
    <property type="term" value="C:cytoplasm"/>
    <property type="evidence" value="ECO:0007669"/>
    <property type="project" value="UniProtKB-SubCell"/>
</dbReference>
<dbReference type="FunFam" id="3.40.250.10:FF:000001">
    <property type="entry name" value="Sulfurtransferase"/>
    <property type="match status" value="1"/>
</dbReference>
<evidence type="ECO:0000256" key="4">
    <source>
        <dbReference type="ARBA" id="ARBA00022737"/>
    </source>
</evidence>
<accession>A0A975U1P1</accession>
<evidence type="ECO:0000256" key="2">
    <source>
        <dbReference type="ARBA" id="ARBA00022490"/>
    </source>
</evidence>
<dbReference type="FunFam" id="3.40.250.10:FF:000015">
    <property type="entry name" value="Sulfurtransferase"/>
    <property type="match status" value="1"/>
</dbReference>
<dbReference type="InterPro" id="IPR001763">
    <property type="entry name" value="Rhodanese-like_dom"/>
</dbReference>
<dbReference type="PANTHER" id="PTHR11364:SF27">
    <property type="entry name" value="SULFURTRANSFERASE"/>
    <property type="match status" value="1"/>
</dbReference>